<dbReference type="EMBL" id="LAZR01055235">
    <property type="protein sequence ID" value="KKK76829.1"/>
    <property type="molecule type" value="Genomic_DNA"/>
</dbReference>
<evidence type="ECO:0008006" key="3">
    <source>
        <dbReference type="Google" id="ProtNLM"/>
    </source>
</evidence>
<proteinExistence type="predicted"/>
<accession>A0A0F9AEC3</accession>
<evidence type="ECO:0000256" key="1">
    <source>
        <dbReference type="SAM" id="MobiDB-lite"/>
    </source>
</evidence>
<dbReference type="AlphaFoldDB" id="A0A0F9AEC3"/>
<comment type="caution">
    <text evidence="2">The sequence shown here is derived from an EMBL/GenBank/DDBJ whole genome shotgun (WGS) entry which is preliminary data.</text>
</comment>
<gene>
    <name evidence="2" type="ORF">LCGC14_2859720</name>
</gene>
<feature type="compositionally biased region" description="Polar residues" evidence="1">
    <location>
        <begin position="18"/>
        <end position="37"/>
    </location>
</feature>
<name>A0A0F9AEC3_9ZZZZ</name>
<reference evidence="2" key="1">
    <citation type="journal article" date="2015" name="Nature">
        <title>Complex archaea that bridge the gap between prokaryotes and eukaryotes.</title>
        <authorList>
            <person name="Spang A."/>
            <person name="Saw J.H."/>
            <person name="Jorgensen S.L."/>
            <person name="Zaremba-Niedzwiedzka K."/>
            <person name="Martijn J."/>
            <person name="Lind A.E."/>
            <person name="van Eijk R."/>
            <person name="Schleper C."/>
            <person name="Guy L."/>
            <person name="Ettema T.J."/>
        </authorList>
    </citation>
    <scope>NUCLEOTIDE SEQUENCE</scope>
</reference>
<protein>
    <recommendedName>
        <fullName evidence="3">Methyl-accepting transducer domain-containing protein</fullName>
    </recommendedName>
</protein>
<feature type="non-terminal residue" evidence="2">
    <location>
        <position position="1"/>
    </location>
</feature>
<organism evidence="2">
    <name type="scientific">marine sediment metagenome</name>
    <dbReference type="NCBI Taxonomy" id="412755"/>
    <lineage>
        <taxon>unclassified sequences</taxon>
        <taxon>metagenomes</taxon>
        <taxon>ecological metagenomes</taxon>
    </lineage>
</organism>
<sequence>EGVTSSGEENSRAMEGISASSEQQTASMEEVTSTANKLGNLAEELKSTLSDVTTENGGKNKGSNNGPKKRLVKISSTVKKIRKDQDIGNF</sequence>
<feature type="region of interest" description="Disordered" evidence="1">
    <location>
        <begin position="1"/>
        <end position="77"/>
    </location>
</feature>
<evidence type="ECO:0000313" key="2">
    <source>
        <dbReference type="EMBL" id="KKK76829.1"/>
    </source>
</evidence>